<comment type="caution">
    <text evidence="3">The sequence shown here is derived from an EMBL/GenBank/DDBJ whole genome shotgun (WGS) entry which is preliminary data.</text>
</comment>
<dbReference type="EMBL" id="CAJNOR010002996">
    <property type="protein sequence ID" value="CAF1365674.1"/>
    <property type="molecule type" value="Genomic_DNA"/>
</dbReference>
<keyword evidence="1" id="KW-1133">Transmembrane helix</keyword>
<dbReference type="Proteomes" id="UP000663828">
    <property type="component" value="Unassembled WGS sequence"/>
</dbReference>
<gene>
    <name evidence="3" type="ORF">XAT740_LOCUS32259</name>
</gene>
<accession>A0A815IGC4</accession>
<dbReference type="InterPro" id="IPR036691">
    <property type="entry name" value="Endo/exonu/phosph_ase_sf"/>
</dbReference>
<keyword evidence="4" id="KW-1185">Reference proteome</keyword>
<evidence type="ECO:0000313" key="4">
    <source>
        <dbReference type="Proteomes" id="UP000663828"/>
    </source>
</evidence>
<dbReference type="InterPro" id="IPR050410">
    <property type="entry name" value="CCR4/nocturin_mRNA_transcr"/>
</dbReference>
<proteinExistence type="predicted"/>
<dbReference type="Gene3D" id="3.60.10.10">
    <property type="entry name" value="Endonuclease/exonuclease/phosphatase"/>
    <property type="match status" value="1"/>
</dbReference>
<keyword evidence="1" id="KW-0472">Membrane</keyword>
<protein>
    <recommendedName>
        <fullName evidence="2">Endonuclease/exonuclease/phosphatase domain-containing protein</fullName>
    </recommendedName>
</protein>
<evidence type="ECO:0000259" key="2">
    <source>
        <dbReference type="Pfam" id="PF03372"/>
    </source>
</evidence>
<feature type="domain" description="Endonuclease/exonuclease/phosphatase" evidence="2">
    <location>
        <begin position="77"/>
        <end position="323"/>
    </location>
</feature>
<dbReference type="CDD" id="cd09083">
    <property type="entry name" value="EEP-1"/>
    <property type="match status" value="1"/>
</dbReference>
<dbReference type="AlphaFoldDB" id="A0A815IGC4"/>
<dbReference type="PANTHER" id="PTHR12121:SF36">
    <property type="entry name" value="ENDONUCLEASE_EXONUCLEASE_PHOSPHATASE DOMAIN-CONTAINING PROTEIN"/>
    <property type="match status" value="1"/>
</dbReference>
<dbReference type="InterPro" id="IPR005135">
    <property type="entry name" value="Endo/exonuclease/phosphatase"/>
</dbReference>
<evidence type="ECO:0000256" key="1">
    <source>
        <dbReference type="SAM" id="Phobius"/>
    </source>
</evidence>
<dbReference type="SUPFAM" id="SSF56219">
    <property type="entry name" value="DNase I-like"/>
    <property type="match status" value="1"/>
</dbReference>
<organism evidence="3 4">
    <name type="scientific">Adineta ricciae</name>
    <name type="common">Rotifer</name>
    <dbReference type="NCBI Taxonomy" id="249248"/>
    <lineage>
        <taxon>Eukaryota</taxon>
        <taxon>Metazoa</taxon>
        <taxon>Spiralia</taxon>
        <taxon>Gnathifera</taxon>
        <taxon>Rotifera</taxon>
        <taxon>Eurotatoria</taxon>
        <taxon>Bdelloidea</taxon>
        <taxon>Adinetida</taxon>
        <taxon>Adinetidae</taxon>
        <taxon>Adineta</taxon>
    </lineage>
</organism>
<evidence type="ECO:0000313" key="3">
    <source>
        <dbReference type="EMBL" id="CAF1365674.1"/>
    </source>
</evidence>
<dbReference type="PANTHER" id="PTHR12121">
    <property type="entry name" value="CARBON CATABOLITE REPRESSOR PROTEIN 4"/>
    <property type="match status" value="1"/>
</dbReference>
<dbReference type="Pfam" id="PF03372">
    <property type="entry name" value="Exo_endo_phos"/>
    <property type="match status" value="1"/>
</dbReference>
<feature type="transmembrane region" description="Helical" evidence="1">
    <location>
        <begin position="29"/>
        <end position="51"/>
    </location>
</feature>
<name>A0A815IGC4_ADIRI</name>
<keyword evidence="1" id="KW-0812">Transmembrane</keyword>
<reference evidence="3" key="1">
    <citation type="submission" date="2021-02" db="EMBL/GenBank/DDBJ databases">
        <authorList>
            <person name="Nowell W R."/>
        </authorList>
    </citation>
    <scope>NUCLEOTIDE SEQUENCE</scope>
</reference>
<dbReference type="GO" id="GO:0000175">
    <property type="term" value="F:3'-5'-RNA exonuclease activity"/>
    <property type="evidence" value="ECO:0007669"/>
    <property type="project" value="TreeGrafter"/>
</dbReference>
<sequence>MSQQQSGESIGTDQQNHAEFPMKMKTMSWIITAAAVVCIITTVVISTTLFVTRKTNIPLAKPIGRMAMARDTSFRVMTYNIRLDVASDGINRWSFRKDRVVNLIRYHAVDLFGVQEALPNQMNDIKTALPTFDSYGAGRDDGKEKGEFSAVFYRASRFELLDQNTFWLSETPEVPGSKGWDADVTRVCSWVKLRDRLTHQVFYYFNTHFDHIGKTARQQSAQLILTRIENITKFNAPVILTGDFNTGPDSDPYRVIVNSSVLQDALNLTEELHYGPTSTWSTFFVGQGLGDRIDFIFVTPQYFKTIQHAILTDSNGQNYPSDHFPVLAKLMISNQTHAV</sequence>